<dbReference type="EMBL" id="JABSTV010001253">
    <property type="protein sequence ID" value="KAH7943906.1"/>
    <property type="molecule type" value="Genomic_DNA"/>
</dbReference>
<reference evidence="1" key="1">
    <citation type="journal article" date="2020" name="Cell">
        <title>Large-Scale Comparative Analyses of Tick Genomes Elucidate Their Genetic Diversity and Vector Capacities.</title>
        <authorList>
            <consortium name="Tick Genome and Microbiome Consortium (TIGMIC)"/>
            <person name="Jia N."/>
            <person name="Wang J."/>
            <person name="Shi W."/>
            <person name="Du L."/>
            <person name="Sun Y."/>
            <person name="Zhan W."/>
            <person name="Jiang J.F."/>
            <person name="Wang Q."/>
            <person name="Zhang B."/>
            <person name="Ji P."/>
            <person name="Bell-Sakyi L."/>
            <person name="Cui X.M."/>
            <person name="Yuan T.T."/>
            <person name="Jiang B.G."/>
            <person name="Yang W.F."/>
            <person name="Lam T.T."/>
            <person name="Chang Q.C."/>
            <person name="Ding S.J."/>
            <person name="Wang X.J."/>
            <person name="Zhu J.G."/>
            <person name="Ruan X.D."/>
            <person name="Zhao L."/>
            <person name="Wei J.T."/>
            <person name="Ye R.Z."/>
            <person name="Que T.C."/>
            <person name="Du C.H."/>
            <person name="Zhou Y.H."/>
            <person name="Cheng J.X."/>
            <person name="Dai P.F."/>
            <person name="Guo W.B."/>
            <person name="Han X.H."/>
            <person name="Huang E.J."/>
            <person name="Li L.F."/>
            <person name="Wei W."/>
            <person name="Gao Y.C."/>
            <person name="Liu J.Z."/>
            <person name="Shao H.Z."/>
            <person name="Wang X."/>
            <person name="Wang C.C."/>
            <person name="Yang T.C."/>
            <person name="Huo Q.B."/>
            <person name="Li W."/>
            <person name="Chen H.Y."/>
            <person name="Chen S.E."/>
            <person name="Zhou L.G."/>
            <person name="Ni X.B."/>
            <person name="Tian J.H."/>
            <person name="Sheng Y."/>
            <person name="Liu T."/>
            <person name="Pan Y.S."/>
            <person name="Xia L.Y."/>
            <person name="Li J."/>
            <person name="Zhao F."/>
            <person name="Cao W.C."/>
        </authorList>
    </citation>
    <scope>NUCLEOTIDE SEQUENCE</scope>
    <source>
        <strain evidence="1">Rsan-2018</strain>
    </source>
</reference>
<gene>
    <name evidence="1" type="ORF">HPB52_012746</name>
</gene>
<comment type="caution">
    <text evidence="1">The sequence shown here is derived from an EMBL/GenBank/DDBJ whole genome shotgun (WGS) entry which is preliminary data.</text>
</comment>
<reference evidence="1" key="2">
    <citation type="submission" date="2021-09" db="EMBL/GenBank/DDBJ databases">
        <authorList>
            <person name="Jia N."/>
            <person name="Wang J."/>
            <person name="Shi W."/>
            <person name="Du L."/>
            <person name="Sun Y."/>
            <person name="Zhan W."/>
            <person name="Jiang J."/>
            <person name="Wang Q."/>
            <person name="Zhang B."/>
            <person name="Ji P."/>
            <person name="Sakyi L.B."/>
            <person name="Cui X."/>
            <person name="Yuan T."/>
            <person name="Jiang B."/>
            <person name="Yang W."/>
            <person name="Lam T.T.-Y."/>
            <person name="Chang Q."/>
            <person name="Ding S."/>
            <person name="Wang X."/>
            <person name="Zhu J."/>
            <person name="Ruan X."/>
            <person name="Zhao L."/>
            <person name="Wei J."/>
            <person name="Que T."/>
            <person name="Du C."/>
            <person name="Cheng J."/>
            <person name="Dai P."/>
            <person name="Han X."/>
            <person name="Huang E."/>
            <person name="Gao Y."/>
            <person name="Liu J."/>
            <person name="Shao H."/>
            <person name="Ye R."/>
            <person name="Li L."/>
            <person name="Wei W."/>
            <person name="Wang X."/>
            <person name="Wang C."/>
            <person name="Huo Q."/>
            <person name="Li W."/>
            <person name="Guo W."/>
            <person name="Chen H."/>
            <person name="Chen S."/>
            <person name="Zhou L."/>
            <person name="Zhou L."/>
            <person name="Ni X."/>
            <person name="Tian J."/>
            <person name="Zhou Y."/>
            <person name="Sheng Y."/>
            <person name="Liu T."/>
            <person name="Pan Y."/>
            <person name="Xia L."/>
            <person name="Li J."/>
            <person name="Zhao F."/>
            <person name="Cao W."/>
        </authorList>
    </citation>
    <scope>NUCLEOTIDE SEQUENCE</scope>
    <source>
        <strain evidence="1">Rsan-2018</strain>
        <tissue evidence="1">Larvae</tissue>
    </source>
</reference>
<organism evidence="1 2">
    <name type="scientific">Rhipicephalus sanguineus</name>
    <name type="common">Brown dog tick</name>
    <name type="synonym">Ixodes sanguineus</name>
    <dbReference type="NCBI Taxonomy" id="34632"/>
    <lineage>
        <taxon>Eukaryota</taxon>
        <taxon>Metazoa</taxon>
        <taxon>Ecdysozoa</taxon>
        <taxon>Arthropoda</taxon>
        <taxon>Chelicerata</taxon>
        <taxon>Arachnida</taxon>
        <taxon>Acari</taxon>
        <taxon>Parasitiformes</taxon>
        <taxon>Ixodida</taxon>
        <taxon>Ixodoidea</taxon>
        <taxon>Ixodidae</taxon>
        <taxon>Rhipicephalinae</taxon>
        <taxon>Rhipicephalus</taxon>
        <taxon>Rhipicephalus</taxon>
    </lineage>
</organism>
<evidence type="ECO:0000313" key="2">
    <source>
        <dbReference type="Proteomes" id="UP000821837"/>
    </source>
</evidence>
<keyword evidence="2" id="KW-1185">Reference proteome</keyword>
<name>A0A9D4PIP5_RHISA</name>
<dbReference type="AlphaFoldDB" id="A0A9D4PIP5"/>
<evidence type="ECO:0000313" key="1">
    <source>
        <dbReference type="EMBL" id="KAH7943906.1"/>
    </source>
</evidence>
<dbReference type="Proteomes" id="UP000821837">
    <property type="component" value="Unassembled WGS sequence"/>
</dbReference>
<proteinExistence type="predicted"/>
<protein>
    <submittedName>
        <fullName evidence="1">Uncharacterized protein</fullName>
    </submittedName>
</protein>
<sequence>MDGLKDDLVSAMKEALEELDRRQLRRFEEFLRCVLGKGAQCSAENIGETSKVQERASVEEQRIVDGSTVANEASTPMSEPADGSLSEVMTEHQQDACGSGEPVKEQLLSQPAPLSYEPFVQKLLPYTRCNDFLLDPRGECLYVRSPGEEHAEATQLNKLYVDDCSKLRNFLARRTVHFSSSVNSALMHDSDNHLTEDTVALGADGSRMYDWQDHANGLKNVRRAQKRELQAADIGTNVPTVDSTSSVAYGKVARHRKERPLRVTEQGFCGDSNSRWFSDEPYGGRYVVACFPTTEGRLAEAAGAPVSSNIPPPAPRQPLPSGLMSRAHQLTLHSQAPGPVYLWQIAYNPGFTRSIDPISSWLTELLYLA</sequence>
<accession>A0A9D4PIP5</accession>